<dbReference type="InterPro" id="IPR018708">
    <property type="entry name" value="DUF2225"/>
</dbReference>
<name>A0AAU9E8M1_9FIRM</name>
<keyword evidence="2" id="KW-1185">Reference proteome</keyword>
<dbReference type="AlphaFoldDB" id="A0AAU9E8M1"/>
<dbReference type="EMBL" id="AP028654">
    <property type="protein sequence ID" value="BEP29062.1"/>
    <property type="molecule type" value="Genomic_DNA"/>
</dbReference>
<accession>A0AAU9E8M1</accession>
<sequence>MNKALYDKEYTCPVCSKKFTSKRVKSAFVKTEKRDADFCVHYKDINPMFYSAFVCPHCGYSSTEKNFGKLTVAQKSLILSKITSKWKGKNYSGERTFEDTIEVHKLILLNYNITHALDSEKGKLCLKFAWFYRSINDEKEHDYLKFAADFFEKSYSNEYLEEDPQNEVNILYLLGEINRRLEKFTDSIKWFQLTLQSAHIKDYPNIEKLTRDQWSEAKSQFTKSKNK</sequence>
<protein>
    <submittedName>
        <fullName evidence="1">DUF2225 domain-containing protein</fullName>
    </submittedName>
</protein>
<dbReference type="InterPro" id="IPR011990">
    <property type="entry name" value="TPR-like_helical_dom_sf"/>
</dbReference>
<evidence type="ECO:0000313" key="1">
    <source>
        <dbReference type="EMBL" id="BEP29062.1"/>
    </source>
</evidence>
<proteinExistence type="predicted"/>
<dbReference type="Pfam" id="PF09986">
    <property type="entry name" value="DUF2225"/>
    <property type="match status" value="1"/>
</dbReference>
<evidence type="ECO:0000313" key="2">
    <source>
        <dbReference type="Proteomes" id="UP001321786"/>
    </source>
</evidence>
<dbReference type="SUPFAM" id="SSF48452">
    <property type="entry name" value="TPR-like"/>
    <property type="match status" value="1"/>
</dbReference>
<gene>
    <name evidence="1" type="ORF">HLPR_13930</name>
</gene>
<organism evidence="1 2">
    <name type="scientific">Helicovermis profundi</name>
    <dbReference type="NCBI Taxonomy" id="3065157"/>
    <lineage>
        <taxon>Bacteria</taxon>
        <taxon>Bacillati</taxon>
        <taxon>Bacillota</taxon>
        <taxon>Clostridia</taxon>
        <taxon>Helicovermis</taxon>
    </lineage>
</organism>
<dbReference type="Proteomes" id="UP001321786">
    <property type="component" value="Chromosome"/>
</dbReference>
<reference evidence="1 2" key="1">
    <citation type="submission" date="2023-08" db="EMBL/GenBank/DDBJ databases">
        <title>Helicovermis profunda gen. nov., sp. nov., a novel mesophilic, fermentative bacterium within the Bacillota from a deep-sea hydrothermal vent chimney.</title>
        <authorList>
            <person name="Miyazaki U."/>
            <person name="Mizutani D."/>
            <person name="Hashimoto Y."/>
            <person name="Tame A."/>
            <person name="Sawayama S."/>
            <person name="Miyazaki J."/>
            <person name="Takai K."/>
            <person name="Nakagawa S."/>
        </authorList>
    </citation>
    <scope>NUCLEOTIDE SEQUENCE [LARGE SCALE GENOMIC DNA]</scope>
    <source>
        <strain evidence="1 2">S502</strain>
    </source>
</reference>
<dbReference type="RefSeq" id="WP_338534732.1">
    <property type="nucleotide sequence ID" value="NZ_AP028654.1"/>
</dbReference>
<dbReference type="KEGG" id="hprf:HLPR_13930"/>